<dbReference type="SUPFAM" id="SSF51261">
    <property type="entry name" value="Duplicated hybrid motif"/>
    <property type="match status" value="1"/>
</dbReference>
<feature type="domain" description="M23ase beta-sheet core" evidence="7">
    <location>
        <begin position="72"/>
        <end position="167"/>
    </location>
</feature>
<feature type="non-terminal residue" evidence="8">
    <location>
        <position position="1"/>
    </location>
</feature>
<comment type="caution">
    <text evidence="8">The sequence shown here is derived from an EMBL/GenBank/DDBJ whole genome shotgun (WGS) entry which is preliminary data.</text>
</comment>
<dbReference type="GO" id="GO:0006508">
    <property type="term" value="P:proteolysis"/>
    <property type="evidence" value="ECO:0007669"/>
    <property type="project" value="UniProtKB-KW"/>
</dbReference>
<evidence type="ECO:0000256" key="2">
    <source>
        <dbReference type="ARBA" id="ARBA00022670"/>
    </source>
</evidence>
<dbReference type="Gene3D" id="2.70.70.10">
    <property type="entry name" value="Glucose Permease (Domain IIA)"/>
    <property type="match status" value="1"/>
</dbReference>
<dbReference type="Pfam" id="PF01551">
    <property type="entry name" value="Peptidase_M23"/>
    <property type="match status" value="1"/>
</dbReference>
<dbReference type="InterPro" id="IPR011055">
    <property type="entry name" value="Dup_hybrid_motif"/>
</dbReference>
<evidence type="ECO:0000256" key="3">
    <source>
        <dbReference type="ARBA" id="ARBA00022723"/>
    </source>
</evidence>
<evidence type="ECO:0000256" key="4">
    <source>
        <dbReference type="ARBA" id="ARBA00022801"/>
    </source>
</evidence>
<dbReference type="InterPro" id="IPR050570">
    <property type="entry name" value="Cell_wall_metabolism_enzyme"/>
</dbReference>
<dbReference type="GO" id="GO:0046872">
    <property type="term" value="F:metal ion binding"/>
    <property type="evidence" value="ECO:0007669"/>
    <property type="project" value="UniProtKB-KW"/>
</dbReference>
<evidence type="ECO:0000313" key="8">
    <source>
        <dbReference type="EMBL" id="HDD35543.1"/>
    </source>
</evidence>
<dbReference type="AlphaFoldDB" id="A0A7V0NES5"/>
<dbReference type="Gene3D" id="3.10.450.350">
    <property type="match status" value="1"/>
</dbReference>
<proteinExistence type="predicted"/>
<gene>
    <name evidence="8" type="ORF">ENF30_01950</name>
</gene>
<evidence type="ECO:0000256" key="5">
    <source>
        <dbReference type="ARBA" id="ARBA00022833"/>
    </source>
</evidence>
<keyword evidence="4" id="KW-0378">Hydrolase</keyword>
<evidence type="ECO:0000256" key="6">
    <source>
        <dbReference type="ARBA" id="ARBA00023049"/>
    </source>
</evidence>
<keyword evidence="3" id="KW-0479">Metal-binding</keyword>
<dbReference type="GO" id="GO:0004222">
    <property type="term" value="F:metalloendopeptidase activity"/>
    <property type="evidence" value="ECO:0007669"/>
    <property type="project" value="TreeGrafter"/>
</dbReference>
<keyword evidence="6" id="KW-0482">Metalloprotease</keyword>
<name>A0A7V0NES5_DESA2</name>
<evidence type="ECO:0000256" key="1">
    <source>
        <dbReference type="ARBA" id="ARBA00001947"/>
    </source>
</evidence>
<organism evidence="8">
    <name type="scientific">Desulfofervidus auxilii</name>
    <dbReference type="NCBI Taxonomy" id="1621989"/>
    <lineage>
        <taxon>Bacteria</taxon>
        <taxon>Pseudomonadati</taxon>
        <taxon>Thermodesulfobacteriota</taxon>
        <taxon>Candidatus Desulfofervidia</taxon>
        <taxon>Candidatus Desulfofervidales</taxon>
        <taxon>Candidatus Desulfofervidaceae</taxon>
        <taxon>Candidatus Desulfofervidus</taxon>
    </lineage>
</organism>
<reference evidence="8" key="1">
    <citation type="journal article" date="2020" name="mSystems">
        <title>Genome- and Community-Level Interaction Insights into Carbon Utilization and Element Cycling Functions of Hydrothermarchaeota in Hydrothermal Sediment.</title>
        <authorList>
            <person name="Zhou Z."/>
            <person name="Liu Y."/>
            <person name="Xu W."/>
            <person name="Pan J."/>
            <person name="Luo Z.H."/>
            <person name="Li M."/>
        </authorList>
    </citation>
    <scope>NUCLEOTIDE SEQUENCE [LARGE SCALE GENOMIC DNA]</scope>
    <source>
        <strain evidence="8">HyVt-113</strain>
    </source>
</reference>
<sequence length="213" mass="24579">LRCGRILAAWFINQGHLFEAYYFKTPDGRAEYYDAEGKPLRKAFLKAPLRYKRISSYFSYHRLHPILGIIRPHLGIDYAAPIGTPVETVADGRIVYMGWKGGFGKFIKIRHTHRYVSTYGHLSRFAKGLKIGSYVKQGQVIGYVGSTGLSTGPHLDFRFLVDNRYINYLKFKSPPVKSLPSKYLAQFKKQMSYFRGLLKEPFEYALLKSKDFM</sequence>
<dbReference type="Proteomes" id="UP000885706">
    <property type="component" value="Unassembled WGS sequence"/>
</dbReference>
<keyword evidence="5" id="KW-0862">Zinc</keyword>
<protein>
    <submittedName>
        <fullName evidence="8">M23 family metallopeptidase</fullName>
    </submittedName>
</protein>
<dbReference type="PANTHER" id="PTHR21666">
    <property type="entry name" value="PEPTIDASE-RELATED"/>
    <property type="match status" value="1"/>
</dbReference>
<comment type="cofactor">
    <cofactor evidence="1">
        <name>Zn(2+)</name>
        <dbReference type="ChEBI" id="CHEBI:29105"/>
    </cofactor>
</comment>
<accession>A0A7V0NES5</accession>
<dbReference type="CDD" id="cd12797">
    <property type="entry name" value="M23_peptidase"/>
    <property type="match status" value="1"/>
</dbReference>
<evidence type="ECO:0000259" key="7">
    <source>
        <dbReference type="Pfam" id="PF01551"/>
    </source>
</evidence>
<dbReference type="EMBL" id="DQWQ01000085">
    <property type="protein sequence ID" value="HDD35543.1"/>
    <property type="molecule type" value="Genomic_DNA"/>
</dbReference>
<dbReference type="InterPro" id="IPR016047">
    <property type="entry name" value="M23ase_b-sheet_dom"/>
</dbReference>
<dbReference type="PANTHER" id="PTHR21666:SF288">
    <property type="entry name" value="CELL DIVISION PROTEIN YTFB"/>
    <property type="match status" value="1"/>
</dbReference>
<keyword evidence="2" id="KW-0645">Protease</keyword>